<dbReference type="RefSeq" id="WP_078687757.1">
    <property type="nucleotide sequence ID" value="NZ_FNWT01000008.1"/>
</dbReference>
<evidence type="ECO:0000256" key="1">
    <source>
        <dbReference type="ARBA" id="ARBA00006247"/>
    </source>
</evidence>
<dbReference type="InterPro" id="IPR047177">
    <property type="entry name" value="Pept_M20A"/>
</dbReference>
<dbReference type="Pfam" id="PF01546">
    <property type="entry name" value="Peptidase_M20"/>
    <property type="match status" value="1"/>
</dbReference>
<dbReference type="Gene3D" id="3.30.70.360">
    <property type="match status" value="1"/>
</dbReference>
<keyword evidence="7" id="KW-0121">Carboxypeptidase</keyword>
<evidence type="ECO:0000256" key="4">
    <source>
        <dbReference type="ARBA" id="ARBA00022801"/>
    </source>
</evidence>
<evidence type="ECO:0000256" key="5">
    <source>
        <dbReference type="ARBA" id="ARBA00022833"/>
    </source>
</evidence>
<dbReference type="EMBL" id="FNWT01000008">
    <property type="protein sequence ID" value="SEH63359.1"/>
    <property type="molecule type" value="Genomic_DNA"/>
</dbReference>
<keyword evidence="4" id="KW-0378">Hydrolase</keyword>
<dbReference type="Gene3D" id="3.40.630.10">
    <property type="entry name" value="Zn peptidases"/>
    <property type="match status" value="1"/>
</dbReference>
<gene>
    <name evidence="7" type="ORF">SAMN05216447_10839</name>
</gene>
<evidence type="ECO:0000259" key="6">
    <source>
        <dbReference type="Pfam" id="PF07687"/>
    </source>
</evidence>
<keyword evidence="2" id="KW-0645">Protease</keyword>
<proteinExistence type="inferred from homology"/>
<comment type="caution">
    <text evidence="7">The sequence shown here is derived from an EMBL/GenBank/DDBJ whole genome shotgun (WGS) entry which is preliminary data.</text>
</comment>
<name>A0A1H6JLT8_9ACTN</name>
<dbReference type="Proteomes" id="UP000199135">
    <property type="component" value="Unassembled WGS sequence"/>
</dbReference>
<sequence>MAQVWKFFSHEDDYSDMSEEGACARLGRALSIKTVDGPTRDTTDWSTFDELEAHLRASFPLTFGRAAVEHVDHSLMLTISGEDPSLLPALFIAHMDVVPVVEGTEDDWEHDAFSGHVDDTYVWGRGALDMTDQLMGELEATEYALAHDWRFRRTLMLCFGQDEEMAQSGARAMGRLLEERGLRFEYLVDEGDYNIVDTGIYGAPGRFGMRVNLCEKGYADVRLTVRSAGGHSSNPFGGTSLATLSEAIARISRREWPVELIDINRRMLECLAPTITAEPLASLVRGGRAAIDANADAIAREFASRRELYPFVTTTCAPTMIEGGSQQANVMPQDMSATINFRLLPGVTTADVLRAVSEDVAGLPVEVELLNDAANDPSATSRSDGYGFRKLVDVASRYFVDPQTDEPLALIPAIVSGATDASMYERVCDTCMRFSAFVADADEVARGVHGTDERITRRAYLQGIRFFIRLIQETML</sequence>
<feature type="domain" description="Peptidase M20 dimerisation" evidence="6">
    <location>
        <begin position="215"/>
        <end position="360"/>
    </location>
</feature>
<dbReference type="InterPro" id="IPR011650">
    <property type="entry name" value="Peptidase_M20_dimer"/>
</dbReference>
<comment type="similarity">
    <text evidence="1">Belongs to the peptidase M20A family.</text>
</comment>
<dbReference type="InterPro" id="IPR002933">
    <property type="entry name" value="Peptidase_M20"/>
</dbReference>
<dbReference type="SUPFAM" id="SSF55031">
    <property type="entry name" value="Bacterial exopeptidase dimerisation domain"/>
    <property type="match status" value="1"/>
</dbReference>
<evidence type="ECO:0000313" key="8">
    <source>
        <dbReference type="Proteomes" id="UP000199135"/>
    </source>
</evidence>
<keyword evidence="3" id="KW-0479">Metal-binding</keyword>
<dbReference type="GO" id="GO:0004180">
    <property type="term" value="F:carboxypeptidase activity"/>
    <property type="evidence" value="ECO:0007669"/>
    <property type="project" value="UniProtKB-KW"/>
</dbReference>
<keyword evidence="8" id="KW-1185">Reference proteome</keyword>
<evidence type="ECO:0000313" key="7">
    <source>
        <dbReference type="EMBL" id="SEH63359.1"/>
    </source>
</evidence>
<dbReference type="Pfam" id="PF07687">
    <property type="entry name" value="M20_dimer"/>
    <property type="match status" value="1"/>
</dbReference>
<protein>
    <submittedName>
        <fullName evidence="7">Carboxypeptidase PM20D1</fullName>
    </submittedName>
</protein>
<dbReference type="InterPro" id="IPR036264">
    <property type="entry name" value="Bact_exopeptidase_dim_dom"/>
</dbReference>
<reference evidence="7 8" key="1">
    <citation type="submission" date="2016-10" db="EMBL/GenBank/DDBJ databases">
        <authorList>
            <person name="Varghese N."/>
            <person name="Submissions S."/>
        </authorList>
    </citation>
    <scope>NUCLEOTIDE SEQUENCE [LARGE SCALE GENOMIC DNA]</scope>
    <source>
        <strain evidence="7 8">WCP15</strain>
    </source>
</reference>
<accession>A0A1H6JLT8</accession>
<dbReference type="PANTHER" id="PTHR45962:SF1">
    <property type="entry name" value="N-FATTY-ACYL-AMINO ACID SYNTHASE_HYDROLASE PM20D1"/>
    <property type="match status" value="1"/>
</dbReference>
<evidence type="ECO:0000256" key="3">
    <source>
        <dbReference type="ARBA" id="ARBA00022723"/>
    </source>
</evidence>
<keyword evidence="5" id="KW-0862">Zinc</keyword>
<evidence type="ECO:0000256" key="2">
    <source>
        <dbReference type="ARBA" id="ARBA00022670"/>
    </source>
</evidence>
<dbReference type="SUPFAM" id="SSF53187">
    <property type="entry name" value="Zn-dependent exopeptidases"/>
    <property type="match status" value="1"/>
</dbReference>
<organism evidence="7 8">
    <name type="scientific">Parafannyhessea umbonata</name>
    <dbReference type="NCBI Taxonomy" id="604330"/>
    <lineage>
        <taxon>Bacteria</taxon>
        <taxon>Bacillati</taxon>
        <taxon>Actinomycetota</taxon>
        <taxon>Coriobacteriia</taxon>
        <taxon>Coriobacteriales</taxon>
        <taxon>Atopobiaceae</taxon>
        <taxon>Parafannyhessea</taxon>
    </lineage>
</organism>
<dbReference type="PANTHER" id="PTHR45962">
    <property type="entry name" value="N-FATTY-ACYL-AMINO ACID SYNTHASE/HYDROLASE PM20D1"/>
    <property type="match status" value="1"/>
</dbReference>
<dbReference type="Gene3D" id="1.10.150.900">
    <property type="match status" value="1"/>
</dbReference>